<evidence type="ECO:0000256" key="3">
    <source>
        <dbReference type="ARBA" id="ARBA00023134"/>
    </source>
</evidence>
<evidence type="ECO:0000259" key="5">
    <source>
        <dbReference type="PROSITE" id="PS51720"/>
    </source>
</evidence>
<evidence type="ECO:0000256" key="4">
    <source>
        <dbReference type="SAM" id="MobiDB-lite"/>
    </source>
</evidence>
<dbReference type="PANTHER" id="PTHR10903">
    <property type="entry name" value="GTPASE, IMAP FAMILY MEMBER-RELATED"/>
    <property type="match status" value="1"/>
</dbReference>
<evidence type="ECO:0000256" key="2">
    <source>
        <dbReference type="ARBA" id="ARBA00022741"/>
    </source>
</evidence>
<proteinExistence type="inferred from homology"/>
<dbReference type="InterPro" id="IPR045058">
    <property type="entry name" value="GIMA/IAN/Toc"/>
</dbReference>
<dbReference type="PROSITE" id="PS51720">
    <property type="entry name" value="G_AIG1"/>
    <property type="match status" value="1"/>
</dbReference>
<comment type="caution">
    <text evidence="7">The sequence shown here is derived from an EMBL/GenBank/DDBJ whole genome shotgun (WGS) entry which is preliminary data.</text>
</comment>
<keyword evidence="2" id="KW-0547">Nucleotide-binding</keyword>
<dbReference type="Gene3D" id="3.40.50.300">
    <property type="entry name" value="P-loop containing nucleotide triphosphate hydrolases"/>
    <property type="match status" value="1"/>
</dbReference>
<sequence length="319" mass="35862">MPEGALSNRATPDPRQPREILPKQAHAKLDSTRQRDHPRLQPDNNIIRLILLGKTGHGKSSLGNLLIDESGEVEYFEADNASHSVTKMCAVGRSTCDNKSLIIIDTPGFIDTKCKTEEEKKQKAKEITKSIQKTLPGPHAFLIVMKLIRFTPEELQAIVEIKKVFGPDLLNNQHCHDILEKDSLDRKKKTIQQWVTTAADELKDLLNLCGNRYMAVNNIELDPSRRQQMRLEVLQMVMDIREKNSNAVFTSELLEKIDAVIKKNKEGMRRRGGNKLPFDIASTGEAKAGAVVEIIQDDEVDREAQAIVEEQVLHMGGNC</sequence>
<dbReference type="Pfam" id="PF04548">
    <property type="entry name" value="AIG1"/>
    <property type="match status" value="1"/>
</dbReference>
<evidence type="ECO:0000313" key="6">
    <source>
        <dbReference type="EMBL" id="CAF1056533.1"/>
    </source>
</evidence>
<feature type="domain" description="AIG1-type G" evidence="5">
    <location>
        <begin position="44"/>
        <end position="258"/>
    </location>
</feature>
<keyword evidence="3" id="KW-0342">GTP-binding</keyword>
<dbReference type="SUPFAM" id="SSF52540">
    <property type="entry name" value="P-loop containing nucleoside triphosphate hydrolases"/>
    <property type="match status" value="1"/>
</dbReference>
<accession>A0A819P444</accession>
<dbReference type="EMBL" id="CAJNON010000164">
    <property type="protein sequence ID" value="CAF1056533.1"/>
    <property type="molecule type" value="Genomic_DNA"/>
</dbReference>
<feature type="region of interest" description="Disordered" evidence="4">
    <location>
        <begin position="1"/>
        <end position="41"/>
    </location>
</feature>
<protein>
    <recommendedName>
        <fullName evidence="5">AIG1-type G domain-containing protein</fullName>
    </recommendedName>
</protein>
<dbReference type="AlphaFoldDB" id="A0A819P444"/>
<dbReference type="Proteomes" id="UP000663891">
    <property type="component" value="Unassembled WGS sequence"/>
</dbReference>
<evidence type="ECO:0000313" key="8">
    <source>
        <dbReference type="Proteomes" id="UP000663881"/>
    </source>
</evidence>
<dbReference type="GO" id="GO:0005525">
    <property type="term" value="F:GTP binding"/>
    <property type="evidence" value="ECO:0007669"/>
    <property type="project" value="UniProtKB-KW"/>
</dbReference>
<dbReference type="InterPro" id="IPR006703">
    <property type="entry name" value="G_AIG1"/>
</dbReference>
<feature type="compositionally biased region" description="Basic and acidic residues" evidence="4">
    <location>
        <begin position="15"/>
        <end position="40"/>
    </location>
</feature>
<organism evidence="7 8">
    <name type="scientific">Adineta steineri</name>
    <dbReference type="NCBI Taxonomy" id="433720"/>
    <lineage>
        <taxon>Eukaryota</taxon>
        <taxon>Metazoa</taxon>
        <taxon>Spiralia</taxon>
        <taxon>Gnathifera</taxon>
        <taxon>Rotifera</taxon>
        <taxon>Eurotatoria</taxon>
        <taxon>Bdelloidea</taxon>
        <taxon>Adinetida</taxon>
        <taxon>Adinetidae</taxon>
        <taxon>Adineta</taxon>
    </lineage>
</organism>
<dbReference type="InterPro" id="IPR027417">
    <property type="entry name" value="P-loop_NTPase"/>
</dbReference>
<dbReference type="OrthoDB" id="431287at2759"/>
<reference evidence="7" key="1">
    <citation type="submission" date="2021-02" db="EMBL/GenBank/DDBJ databases">
        <authorList>
            <person name="Nowell W R."/>
        </authorList>
    </citation>
    <scope>NUCLEOTIDE SEQUENCE</scope>
</reference>
<dbReference type="EMBL" id="CAJOAY010003201">
    <property type="protein sequence ID" value="CAF4008655.1"/>
    <property type="molecule type" value="Genomic_DNA"/>
</dbReference>
<evidence type="ECO:0000313" key="7">
    <source>
        <dbReference type="EMBL" id="CAF4008655.1"/>
    </source>
</evidence>
<dbReference type="PANTHER" id="PTHR10903:SF184">
    <property type="entry name" value="GTP-BINDING PROTEIN A"/>
    <property type="match status" value="1"/>
</dbReference>
<evidence type="ECO:0000256" key="1">
    <source>
        <dbReference type="ARBA" id="ARBA00008535"/>
    </source>
</evidence>
<dbReference type="Proteomes" id="UP000663881">
    <property type="component" value="Unassembled WGS sequence"/>
</dbReference>
<comment type="similarity">
    <text evidence="1">Belongs to the TRAFAC class TrmE-Era-EngA-EngB-Septin-like GTPase superfamily. AIG1/Toc34/Toc159-like paraseptin GTPase family. IAN subfamily.</text>
</comment>
<gene>
    <name evidence="7" type="ORF">OKA104_LOCUS30231</name>
    <name evidence="6" type="ORF">VCS650_LOCUS17701</name>
</gene>
<name>A0A819P444_9BILA</name>